<accession>A0A164YSF8</accession>
<dbReference type="AlphaFoldDB" id="A0A164YSF8"/>
<proteinExistence type="predicted"/>
<reference evidence="1 2" key="1">
    <citation type="submission" date="2016-03" db="EMBL/GenBank/DDBJ databases">
        <title>EvidentialGene: Evidence-directed Construction of Genes on Genomes.</title>
        <authorList>
            <person name="Gilbert D.G."/>
            <person name="Choi J.-H."/>
            <person name="Mockaitis K."/>
            <person name="Colbourne J."/>
            <person name="Pfrender M."/>
        </authorList>
    </citation>
    <scope>NUCLEOTIDE SEQUENCE [LARGE SCALE GENOMIC DNA]</scope>
    <source>
        <strain evidence="1 2">Xinb3</strain>
        <tissue evidence="1">Complete organism</tissue>
    </source>
</reference>
<name>A0A164YSF8_9CRUS</name>
<organism evidence="1 2">
    <name type="scientific">Daphnia magna</name>
    <dbReference type="NCBI Taxonomy" id="35525"/>
    <lineage>
        <taxon>Eukaryota</taxon>
        <taxon>Metazoa</taxon>
        <taxon>Ecdysozoa</taxon>
        <taxon>Arthropoda</taxon>
        <taxon>Crustacea</taxon>
        <taxon>Branchiopoda</taxon>
        <taxon>Diplostraca</taxon>
        <taxon>Cladocera</taxon>
        <taxon>Anomopoda</taxon>
        <taxon>Daphniidae</taxon>
        <taxon>Daphnia</taxon>
    </lineage>
</organism>
<evidence type="ECO:0000313" key="2">
    <source>
        <dbReference type="Proteomes" id="UP000076858"/>
    </source>
</evidence>
<protein>
    <submittedName>
        <fullName evidence="1">Uncharacterized protein</fullName>
    </submittedName>
</protein>
<keyword evidence="2" id="KW-1185">Reference proteome</keyword>
<dbReference type="EMBL" id="LRGB01000868">
    <property type="protein sequence ID" value="KZS15551.1"/>
    <property type="molecule type" value="Genomic_DNA"/>
</dbReference>
<comment type="caution">
    <text evidence="1">The sequence shown here is derived from an EMBL/GenBank/DDBJ whole genome shotgun (WGS) entry which is preliminary data.</text>
</comment>
<dbReference type="Proteomes" id="UP000076858">
    <property type="component" value="Unassembled WGS sequence"/>
</dbReference>
<sequence>MCLYNRKQRTEVSIRFKEKLVASAKHCGMEEFLTFSNQTNLQASGFQQEKIHIFRLEAKSWEDRLQLCWQRART</sequence>
<gene>
    <name evidence="1" type="ORF">APZ42_018735</name>
</gene>
<evidence type="ECO:0000313" key="1">
    <source>
        <dbReference type="EMBL" id="KZS15551.1"/>
    </source>
</evidence>